<dbReference type="VEuPathDB" id="TrichDB:TVAG_390050"/>
<dbReference type="PANTHER" id="PTHR13371:SF0">
    <property type="entry name" value="CENTROSOMAL PROTEIN OF 104 KDA"/>
    <property type="match status" value="1"/>
</dbReference>
<dbReference type="eggNOG" id="KOG4825">
    <property type="taxonomic scope" value="Eukaryota"/>
</dbReference>
<organism evidence="4 5">
    <name type="scientific">Trichomonas vaginalis (strain ATCC PRA-98 / G3)</name>
    <dbReference type="NCBI Taxonomy" id="412133"/>
    <lineage>
        <taxon>Eukaryota</taxon>
        <taxon>Metamonada</taxon>
        <taxon>Parabasalia</taxon>
        <taxon>Trichomonadida</taxon>
        <taxon>Trichomonadidae</taxon>
        <taxon>Trichomonas</taxon>
    </lineage>
</organism>
<evidence type="ECO:0000313" key="5">
    <source>
        <dbReference type="Proteomes" id="UP000001542"/>
    </source>
</evidence>
<dbReference type="InterPro" id="IPR008979">
    <property type="entry name" value="Galactose-bd-like_sf"/>
</dbReference>
<feature type="compositionally biased region" description="Polar residues" evidence="1">
    <location>
        <begin position="285"/>
        <end position="314"/>
    </location>
</feature>
<dbReference type="RefSeq" id="XP_001325831.1">
    <property type="nucleotide sequence ID" value="XM_001325796.1"/>
</dbReference>
<dbReference type="InterPro" id="IPR048739">
    <property type="entry name" value="CEP104_N"/>
</dbReference>
<dbReference type="PANTHER" id="PTHR13371">
    <property type="entry name" value="GLYCINE-, GLUTAMATE-, THIENYLCYCLOHEXYLPIPERIDINE-BINDING PROTEIN"/>
    <property type="match status" value="1"/>
</dbReference>
<dbReference type="Gene3D" id="1.25.10.10">
    <property type="entry name" value="Leucine-rich Repeat Variant"/>
    <property type="match status" value="1"/>
</dbReference>
<dbReference type="InterPro" id="IPR001943">
    <property type="entry name" value="UVR_dom"/>
</dbReference>
<proteinExistence type="predicted"/>
<feature type="compositionally biased region" description="Basic residues" evidence="1">
    <location>
        <begin position="335"/>
        <end position="346"/>
    </location>
</feature>
<feature type="domain" description="UVR" evidence="2">
    <location>
        <begin position="216"/>
        <end position="249"/>
    </location>
</feature>
<dbReference type="FunFam" id="1.25.10.10:FF:002096">
    <property type="entry name" value="UvrB/uvrC motif family protein"/>
    <property type="match status" value="1"/>
</dbReference>
<evidence type="ECO:0000259" key="3">
    <source>
        <dbReference type="Pfam" id="PF21038"/>
    </source>
</evidence>
<dbReference type="FunFam" id="2.60.120.260:FF:000204">
    <property type="entry name" value="UvrB/uvrC motif family protein"/>
    <property type="match status" value="1"/>
</dbReference>
<gene>
    <name evidence="4" type="ORF">TVAG_390050</name>
</gene>
<keyword evidence="5" id="KW-1185">Reference proteome</keyword>
<name>A2E1A7_TRIV3</name>
<dbReference type="GO" id="GO:0005929">
    <property type="term" value="C:cilium"/>
    <property type="evidence" value="ECO:0000318"/>
    <property type="project" value="GO_Central"/>
</dbReference>
<reference evidence="4" key="2">
    <citation type="journal article" date="2007" name="Science">
        <title>Draft genome sequence of the sexually transmitted pathogen Trichomonas vaginalis.</title>
        <authorList>
            <person name="Carlton J.M."/>
            <person name="Hirt R.P."/>
            <person name="Silva J.C."/>
            <person name="Delcher A.L."/>
            <person name="Schatz M."/>
            <person name="Zhao Q."/>
            <person name="Wortman J.R."/>
            <person name="Bidwell S.L."/>
            <person name="Alsmark U.C.M."/>
            <person name="Besteiro S."/>
            <person name="Sicheritz-Ponten T."/>
            <person name="Noel C.J."/>
            <person name="Dacks J.B."/>
            <person name="Foster P.G."/>
            <person name="Simillion C."/>
            <person name="Van de Peer Y."/>
            <person name="Miranda-Saavedra D."/>
            <person name="Barton G.J."/>
            <person name="Westrop G.D."/>
            <person name="Mueller S."/>
            <person name="Dessi D."/>
            <person name="Fiori P.L."/>
            <person name="Ren Q."/>
            <person name="Paulsen I."/>
            <person name="Zhang H."/>
            <person name="Bastida-Corcuera F.D."/>
            <person name="Simoes-Barbosa A."/>
            <person name="Brown M.T."/>
            <person name="Hayes R.D."/>
            <person name="Mukherjee M."/>
            <person name="Okumura C.Y."/>
            <person name="Schneider R."/>
            <person name="Smith A.J."/>
            <person name="Vanacova S."/>
            <person name="Villalvazo M."/>
            <person name="Haas B.J."/>
            <person name="Pertea M."/>
            <person name="Feldblyum T.V."/>
            <person name="Utterback T.R."/>
            <person name="Shu C.L."/>
            <person name="Osoegawa K."/>
            <person name="de Jong P.J."/>
            <person name="Hrdy I."/>
            <person name="Horvathova L."/>
            <person name="Zubacova Z."/>
            <person name="Dolezal P."/>
            <person name="Malik S.B."/>
            <person name="Logsdon J.M. Jr."/>
            <person name="Henze K."/>
            <person name="Gupta A."/>
            <person name="Wang C.C."/>
            <person name="Dunne R.L."/>
            <person name="Upcroft J.A."/>
            <person name="Upcroft P."/>
            <person name="White O."/>
            <person name="Salzberg S.L."/>
            <person name="Tang P."/>
            <person name="Chiu C.-H."/>
            <person name="Lee Y.-S."/>
            <person name="Embley T.M."/>
            <person name="Coombs G.H."/>
            <person name="Mottram J.C."/>
            <person name="Tachezy J."/>
            <person name="Fraser-Liggett C.M."/>
            <person name="Johnson P.J."/>
        </authorList>
    </citation>
    <scope>NUCLEOTIDE SEQUENCE [LARGE SCALE GENOMIC DNA]</scope>
    <source>
        <strain evidence="4">G3</strain>
    </source>
</reference>
<evidence type="ECO:0000259" key="2">
    <source>
        <dbReference type="Pfam" id="PF02151"/>
    </source>
</evidence>
<dbReference type="InParanoid" id="A2E1A7"/>
<dbReference type="EMBL" id="DS113283">
    <property type="protein sequence ID" value="EAY13608.1"/>
    <property type="molecule type" value="Genomic_DNA"/>
</dbReference>
<evidence type="ECO:0000313" key="4">
    <source>
        <dbReference type="EMBL" id="EAY13608.1"/>
    </source>
</evidence>
<dbReference type="Pfam" id="PF02151">
    <property type="entry name" value="UVR"/>
    <property type="match status" value="1"/>
</dbReference>
<evidence type="ECO:0000256" key="1">
    <source>
        <dbReference type="SAM" id="MobiDB-lite"/>
    </source>
</evidence>
<dbReference type="Pfam" id="PF21040">
    <property type="entry name" value="CEP104-like_TOG"/>
    <property type="match status" value="1"/>
</dbReference>
<dbReference type="Pfam" id="PF21038">
    <property type="entry name" value="CEP104_N"/>
    <property type="match status" value="1"/>
</dbReference>
<dbReference type="SUPFAM" id="SSF49785">
    <property type="entry name" value="Galactose-binding domain-like"/>
    <property type="match status" value="1"/>
</dbReference>
<dbReference type="SMR" id="A2E1A7"/>
<sequence length="611" mass="70266">MIILEFLIISKIDEEIKMLNGKAGDLPYQVVYATSNAARSTAVNICTNSAYEDGWMSAPNSFYPQELILDFHRSVCATEIKIISHQYAIPKEVFFEIADDILPWKRATFNPISSTKFTDNKERQYKAREMRSATLPGIHFRFLKLKITGAFQNPQNTKNQVGIVSFTVNGTIDNTFDDEEILRLTDLKRQAVDTEDYLLAAKINSQLKAYKANKAAIDELNKQKDEAVKVQNYTLAERLKNEIARLSNQPFAEEPLPPPQNLPNYQPEIHYDQEPIPITRRSSARESQQSYISERSPQIQSFDQEPSQEPSMMTDNRPIHAMEGDQYSIAESTPPRRRSNQGRRQMRQQPPELQNSRAFDDENMSQEIQVEKLTEQAALESQELIEALGEEPLRYFYSRTVSSRVRGYEMVRDGIFNARRRQTQLFVRFMDIIQLESNPQCFSAALNVIKELTSNLDLTRDAKHVIERFIPKIVDRLSAMTATNKRVNTECQKFLIWAASDRIIGPAPVVEATVKMPRQGQNAPSLSMRLIVLDEIINKYGEFDIDMVSIGNFAANCLDNSQADVRNRSMKIFESLFNIERMDVIDALFKRDGKLNMPKPIMEMYNARRRR</sequence>
<feature type="region of interest" description="Disordered" evidence="1">
    <location>
        <begin position="280"/>
        <end position="360"/>
    </location>
</feature>
<dbReference type="Proteomes" id="UP000001542">
    <property type="component" value="Unassembled WGS sequence"/>
</dbReference>
<dbReference type="VEuPathDB" id="TrichDB:TVAGG3_0990430"/>
<dbReference type="KEGG" id="tva:4771587"/>
<reference evidence="4" key="1">
    <citation type="submission" date="2006-10" db="EMBL/GenBank/DDBJ databases">
        <authorList>
            <person name="Amadeo P."/>
            <person name="Zhao Q."/>
            <person name="Wortman J."/>
            <person name="Fraser-Liggett C."/>
            <person name="Carlton J."/>
        </authorList>
    </citation>
    <scope>NUCLEOTIDE SEQUENCE</scope>
    <source>
        <strain evidence="4">G3</strain>
    </source>
</reference>
<dbReference type="InterPro" id="IPR052607">
    <property type="entry name" value="CEP104-like"/>
</dbReference>
<feature type="domain" description="Centrosomal protein CEP104 N-terminal" evidence="3">
    <location>
        <begin position="54"/>
        <end position="170"/>
    </location>
</feature>
<protein>
    <submittedName>
        <fullName evidence="4">UvrB/uvrC motif family protein</fullName>
    </submittedName>
</protein>
<dbReference type="OrthoDB" id="66599at2759"/>
<dbReference type="InterPro" id="IPR011989">
    <property type="entry name" value="ARM-like"/>
</dbReference>
<dbReference type="Gene3D" id="2.60.120.260">
    <property type="entry name" value="Galactose-binding domain-like"/>
    <property type="match status" value="1"/>
</dbReference>
<accession>A2E1A7</accession>
<dbReference type="AlphaFoldDB" id="A2E1A7"/>